<evidence type="ECO:0000313" key="2">
    <source>
        <dbReference type="EMBL" id="MDZ5757373.1"/>
    </source>
</evidence>
<dbReference type="EMBL" id="JAVBVO010000001">
    <property type="protein sequence ID" value="MDZ5757373.1"/>
    <property type="molecule type" value="Genomic_DNA"/>
</dbReference>
<protein>
    <submittedName>
        <fullName evidence="2">Sugar phosphate isomerase/epimerase</fullName>
    </submittedName>
</protein>
<dbReference type="AlphaFoldDB" id="A0AAW9JP67"/>
<evidence type="ECO:0000259" key="1">
    <source>
        <dbReference type="Pfam" id="PF01261"/>
    </source>
</evidence>
<dbReference type="GO" id="GO:0016853">
    <property type="term" value="F:isomerase activity"/>
    <property type="evidence" value="ECO:0007669"/>
    <property type="project" value="UniProtKB-KW"/>
</dbReference>
<proteinExistence type="predicted"/>
<name>A0AAW9JP67_CARML</name>
<dbReference type="Gene3D" id="3.20.20.150">
    <property type="entry name" value="Divalent-metal-dependent TIM barrel enzymes"/>
    <property type="match status" value="1"/>
</dbReference>
<comment type="caution">
    <text evidence="2">The sequence shown here is derived from an EMBL/GenBank/DDBJ whole genome shotgun (WGS) entry which is preliminary data.</text>
</comment>
<dbReference type="SUPFAM" id="SSF51658">
    <property type="entry name" value="Xylose isomerase-like"/>
    <property type="match status" value="1"/>
</dbReference>
<dbReference type="RefSeq" id="WP_187959118.1">
    <property type="nucleotide sequence ID" value="NZ_CBCPIB010000004.1"/>
</dbReference>
<dbReference type="InterPro" id="IPR050312">
    <property type="entry name" value="IolE/XylAMocC-like"/>
</dbReference>
<reference evidence="2" key="1">
    <citation type="submission" date="2023-08" db="EMBL/GenBank/DDBJ databases">
        <title>Genomic characterization of piscicolin 126 produced by Carnobacterium maltaromaticum CM22 strain isolated from salmon (Salmo salar).</title>
        <authorList>
            <person name="Gonzalez-Gragera E."/>
            <person name="Garcia-Lopez J.D."/>
            <person name="Teso-Perez C."/>
            <person name="Gimenez-Hernandez I."/>
            <person name="Peralta-Sanchez J.M."/>
            <person name="Valdivia E."/>
            <person name="Montalban-Lopez M."/>
            <person name="Martin-Platero A.M."/>
            <person name="Banos A."/>
            <person name="Martinez-Bueno M."/>
        </authorList>
    </citation>
    <scope>NUCLEOTIDE SEQUENCE</scope>
    <source>
        <strain evidence="2">CM22</strain>
    </source>
</reference>
<dbReference type="PANTHER" id="PTHR12110:SF41">
    <property type="entry name" value="INOSOSE DEHYDRATASE"/>
    <property type="match status" value="1"/>
</dbReference>
<evidence type="ECO:0000313" key="3">
    <source>
        <dbReference type="Proteomes" id="UP001290462"/>
    </source>
</evidence>
<dbReference type="Pfam" id="PF01261">
    <property type="entry name" value="AP_endonuc_2"/>
    <property type="match status" value="1"/>
</dbReference>
<gene>
    <name evidence="2" type="ORF">RAK27_01720</name>
</gene>
<sequence length="246" mass="27818">MTKPIALQLWSVQDETEKDFFGTLEKVAEMGYDGVEFAGYYGKTADEIQVKLAELGLKAAGSHIQYEQFLTNLDEVLAFEKVLGNKNLIVPWAAFDTVEEWQLFADNMKTIAEKVTAAGFNFSYHNHNHEFEEINGQPILTWLLQEVPTLNVELDTYWVQFAGVDAVEYMANYAGRMKLVHLKDQKENPIESTEIGNGVLDIASYVKQAEENGVDWFVIEQEAFTQPTLKSVEIGLINLKRIIAEG</sequence>
<accession>A0AAW9JP67</accession>
<dbReference type="InterPro" id="IPR013022">
    <property type="entry name" value="Xyl_isomerase-like_TIM-brl"/>
</dbReference>
<dbReference type="InterPro" id="IPR036237">
    <property type="entry name" value="Xyl_isomerase-like_sf"/>
</dbReference>
<dbReference type="Proteomes" id="UP001290462">
    <property type="component" value="Unassembled WGS sequence"/>
</dbReference>
<organism evidence="2 3">
    <name type="scientific">Carnobacterium maltaromaticum</name>
    <name type="common">Carnobacterium piscicola</name>
    <dbReference type="NCBI Taxonomy" id="2751"/>
    <lineage>
        <taxon>Bacteria</taxon>
        <taxon>Bacillati</taxon>
        <taxon>Bacillota</taxon>
        <taxon>Bacilli</taxon>
        <taxon>Lactobacillales</taxon>
        <taxon>Carnobacteriaceae</taxon>
        <taxon>Carnobacterium</taxon>
    </lineage>
</organism>
<feature type="domain" description="Xylose isomerase-like TIM barrel" evidence="1">
    <location>
        <begin position="24"/>
        <end position="225"/>
    </location>
</feature>
<keyword evidence="2" id="KW-0413">Isomerase</keyword>
<dbReference type="PANTHER" id="PTHR12110">
    <property type="entry name" value="HYDROXYPYRUVATE ISOMERASE"/>
    <property type="match status" value="1"/>
</dbReference>